<keyword evidence="1" id="KW-0732">Signal</keyword>
<organism evidence="2">
    <name type="scientific">Anopheles darlingi</name>
    <name type="common">Mosquito</name>
    <dbReference type="NCBI Taxonomy" id="43151"/>
    <lineage>
        <taxon>Eukaryota</taxon>
        <taxon>Metazoa</taxon>
        <taxon>Ecdysozoa</taxon>
        <taxon>Arthropoda</taxon>
        <taxon>Hexapoda</taxon>
        <taxon>Insecta</taxon>
        <taxon>Pterygota</taxon>
        <taxon>Neoptera</taxon>
        <taxon>Endopterygota</taxon>
        <taxon>Diptera</taxon>
        <taxon>Nematocera</taxon>
        <taxon>Culicoidea</taxon>
        <taxon>Culicidae</taxon>
        <taxon>Anophelinae</taxon>
        <taxon>Anopheles</taxon>
    </lineage>
</organism>
<feature type="chain" id="PRO_5014733958" evidence="1">
    <location>
        <begin position="21"/>
        <end position="90"/>
    </location>
</feature>
<feature type="signal peptide" evidence="1">
    <location>
        <begin position="1"/>
        <end position="20"/>
    </location>
</feature>
<protein>
    <submittedName>
        <fullName evidence="2">Putative secreted protein</fullName>
    </submittedName>
</protein>
<evidence type="ECO:0000256" key="1">
    <source>
        <dbReference type="SAM" id="SignalP"/>
    </source>
</evidence>
<accession>A0A2M4DAL7</accession>
<dbReference type="EMBL" id="GGFL01010444">
    <property type="protein sequence ID" value="MBW74622.1"/>
    <property type="molecule type" value="Transcribed_RNA"/>
</dbReference>
<dbReference type="AlphaFoldDB" id="A0A2M4DAL7"/>
<name>A0A2M4DAL7_ANODA</name>
<reference evidence="2" key="1">
    <citation type="submission" date="2018-01" db="EMBL/GenBank/DDBJ databases">
        <title>An insight into the sialome of Amazonian anophelines.</title>
        <authorList>
            <person name="Ribeiro J.M."/>
            <person name="Scarpassa V."/>
            <person name="Calvo E."/>
        </authorList>
    </citation>
    <scope>NUCLEOTIDE SEQUENCE</scope>
</reference>
<evidence type="ECO:0000313" key="2">
    <source>
        <dbReference type="EMBL" id="MBW74622.1"/>
    </source>
</evidence>
<sequence>MHEAIPLQWFIGTGLCFVLAHPPGSIREVHQHEQPADDPEQTVGVDRQVPNVKHIWIITDYIQQRIPVRFYQTTRMVLLMLDKVWSTFRI</sequence>
<proteinExistence type="predicted"/>